<sequence length="105" mass="11926">MENKINTKVKVKTETYTINRSLAKLDPDEVAKVTKYAVGDKLPKNVTSIKLLEVRQEEGKDVTEHFELEKDGSKFILNFDKEMTQKALASGKVLLNVMIKETLDL</sequence>
<dbReference type="EMBL" id="CP114511">
    <property type="protein sequence ID" value="WHS18908.1"/>
    <property type="molecule type" value="Genomic_DNA"/>
</dbReference>
<organism evidence="1 2">
    <name type="scientific">Ligilactobacillus salivarius</name>
    <dbReference type="NCBI Taxonomy" id="1624"/>
    <lineage>
        <taxon>Bacteria</taxon>
        <taxon>Bacillati</taxon>
        <taxon>Bacillota</taxon>
        <taxon>Bacilli</taxon>
        <taxon>Lactobacillales</taxon>
        <taxon>Lactobacillaceae</taxon>
        <taxon>Ligilactobacillus</taxon>
    </lineage>
</organism>
<gene>
    <name evidence="1" type="ORF">O2U02_10890</name>
</gene>
<name>A0ABD7YXP3_9LACO</name>
<proteinExistence type="predicted"/>
<evidence type="ECO:0000313" key="2">
    <source>
        <dbReference type="Proteomes" id="UP001224533"/>
    </source>
</evidence>
<accession>A0ABD7YXP3</accession>
<evidence type="ECO:0000313" key="1">
    <source>
        <dbReference type="EMBL" id="WHS18908.1"/>
    </source>
</evidence>
<dbReference type="AlphaFoldDB" id="A0ABD7YXP3"/>
<dbReference type="RefSeq" id="WP_283475439.1">
    <property type="nucleotide sequence ID" value="NZ_CP114511.1"/>
</dbReference>
<keyword evidence="1" id="KW-0614">Plasmid</keyword>
<protein>
    <submittedName>
        <fullName evidence="1">Uncharacterized protein</fullName>
    </submittedName>
</protein>
<dbReference type="Proteomes" id="UP001224533">
    <property type="component" value="Plasmid unnamed2"/>
</dbReference>
<reference evidence="1 2" key="1">
    <citation type="submission" date="2022-12" db="EMBL/GenBank/DDBJ databases">
        <title>Assessment of beneficial effects and identification of host adaptation-associated genes of Ligilactobacillus salivarius isolated from Meles meles.</title>
        <authorList>
            <person name="Wang Y."/>
        </authorList>
    </citation>
    <scope>NUCLEOTIDE SEQUENCE [LARGE SCALE GENOMIC DNA]</scope>
    <source>
        <strain evidence="1 2">S35</strain>
        <plasmid evidence="1 2">unnamed2</plasmid>
    </source>
</reference>
<geneLocation type="plasmid" evidence="1 2">
    <name>unnamed2</name>
</geneLocation>